<dbReference type="RefSeq" id="WP_326073512.1">
    <property type="nucleotide sequence ID" value="NZ_JARLKY010000051.1"/>
</dbReference>
<accession>A0ABU6G697</accession>
<gene>
    <name evidence="1" type="ORF">P4I72_20290</name>
</gene>
<protein>
    <submittedName>
        <fullName evidence="1">Uncharacterized protein</fullName>
    </submittedName>
</protein>
<dbReference type="InterPro" id="IPR011047">
    <property type="entry name" value="Quinoprotein_ADH-like_sf"/>
</dbReference>
<dbReference type="Proteomes" id="UP001338137">
    <property type="component" value="Unassembled WGS sequence"/>
</dbReference>
<organism evidence="1 2">
    <name type="scientific">Paenibacillus alba</name>
    <dbReference type="NCBI Taxonomy" id="1197127"/>
    <lineage>
        <taxon>Bacteria</taxon>
        <taxon>Bacillati</taxon>
        <taxon>Bacillota</taxon>
        <taxon>Bacilli</taxon>
        <taxon>Bacillales</taxon>
        <taxon>Paenibacillaceae</taxon>
        <taxon>Paenibacillus</taxon>
    </lineage>
</organism>
<comment type="caution">
    <text evidence="1">The sequence shown here is derived from an EMBL/GenBank/DDBJ whole genome shotgun (WGS) entry which is preliminary data.</text>
</comment>
<keyword evidence="2" id="KW-1185">Reference proteome</keyword>
<reference evidence="1 2" key="1">
    <citation type="submission" date="2023-03" db="EMBL/GenBank/DDBJ databases">
        <title>Bacillus Genome Sequencing.</title>
        <authorList>
            <person name="Dunlap C."/>
        </authorList>
    </citation>
    <scope>NUCLEOTIDE SEQUENCE [LARGE SCALE GENOMIC DNA]</scope>
    <source>
        <strain evidence="1 2">BD-533</strain>
    </source>
</reference>
<sequence>MDSNQLWHSTNDMLPLRFSTLAVSNDGILFAGTWGAGVYQYTVLRSWESISQGLPGGILILRLDWVEGQLFASTNHGHFRLEDDVWQSTAMREPCYRTVSWGDRFVLTESGLKCGSDGNWISVAYPGKNTFDLLVTPNFLFLGYEDGIAYYDVFMSEWLAIPIDHPVTSLAVYNQMLLGTTDDGGLVMGNKKGGFQQVWFEGKFIHRLVTHQGDVYACANTGIYKVTDFRGSICLRSMGIQASVTDFLIWNNMMFIATLDAGIRYSTMNRSGFQSNL</sequence>
<proteinExistence type="predicted"/>
<evidence type="ECO:0000313" key="1">
    <source>
        <dbReference type="EMBL" id="MEC0229471.1"/>
    </source>
</evidence>
<evidence type="ECO:0000313" key="2">
    <source>
        <dbReference type="Proteomes" id="UP001338137"/>
    </source>
</evidence>
<dbReference type="EMBL" id="JARLKY010000051">
    <property type="protein sequence ID" value="MEC0229471.1"/>
    <property type="molecule type" value="Genomic_DNA"/>
</dbReference>
<name>A0ABU6G697_9BACL</name>
<dbReference type="SUPFAM" id="SSF50998">
    <property type="entry name" value="Quinoprotein alcohol dehydrogenase-like"/>
    <property type="match status" value="1"/>
</dbReference>